<protein>
    <submittedName>
        <fullName evidence="2">Uncharacterized protein</fullName>
    </submittedName>
</protein>
<sequence length="270" mass="30989">MPRLREIFLDLPAQWERNNKFVWRIFPFFCALCLIAGTIFFVYSPRTALIIDQLSLGYPRPQIIETITRLLRNNGYTVRYVPHQDISVEFFRTLPTLKADLILLRIHSSARIYTPNNEVVEDVSVSLCTGEPISKKYRQERNSGQLGGFEIAGNDTLFFSVRDAFFRRNAVGRFNQAVILMMGCESLCIPSTAQTFLDMGAQAVVGWSDQLSVEYMDQATIALLEEWFHNGQSLAEAIKITQRRIGRDSYYPKTELRLLQQSGTTERMIP</sequence>
<name>A0A081BN22_9BACT</name>
<dbReference type="STRING" id="1499966.U14_03034"/>
<gene>
    <name evidence="2" type="ORF">U14_03034</name>
</gene>
<dbReference type="EMBL" id="DF820457">
    <property type="protein sequence ID" value="GAK51788.1"/>
    <property type="molecule type" value="Genomic_DNA"/>
</dbReference>
<accession>A0A081BN22</accession>
<organism evidence="2">
    <name type="scientific">Candidatus Moduliflexus flocculans</name>
    <dbReference type="NCBI Taxonomy" id="1499966"/>
    <lineage>
        <taxon>Bacteria</taxon>
        <taxon>Candidatus Moduliflexota</taxon>
        <taxon>Candidatus Moduliflexia</taxon>
        <taxon>Candidatus Moduliflexales</taxon>
        <taxon>Candidatus Moduliflexaceae</taxon>
    </lineage>
</organism>
<keyword evidence="1" id="KW-1133">Transmembrane helix</keyword>
<keyword evidence="1" id="KW-0812">Transmembrane</keyword>
<evidence type="ECO:0000256" key="1">
    <source>
        <dbReference type="SAM" id="Phobius"/>
    </source>
</evidence>
<reference evidence="2" key="1">
    <citation type="journal article" date="2015" name="PeerJ">
        <title>First genomic representation of candidate bacterial phylum KSB3 points to enhanced environmental sensing as a trigger of wastewater bulking.</title>
        <authorList>
            <person name="Sekiguchi Y."/>
            <person name="Ohashi A."/>
            <person name="Parks D.H."/>
            <person name="Yamauchi T."/>
            <person name="Tyson G.W."/>
            <person name="Hugenholtz P."/>
        </authorList>
    </citation>
    <scope>NUCLEOTIDE SEQUENCE [LARGE SCALE GENOMIC DNA]</scope>
</reference>
<feature type="transmembrane region" description="Helical" evidence="1">
    <location>
        <begin position="21"/>
        <end position="43"/>
    </location>
</feature>
<proteinExistence type="predicted"/>
<evidence type="ECO:0000313" key="3">
    <source>
        <dbReference type="Proteomes" id="UP000030700"/>
    </source>
</evidence>
<dbReference type="Proteomes" id="UP000030700">
    <property type="component" value="Unassembled WGS sequence"/>
</dbReference>
<evidence type="ECO:0000313" key="2">
    <source>
        <dbReference type="EMBL" id="GAK51788.1"/>
    </source>
</evidence>
<keyword evidence="1" id="KW-0472">Membrane</keyword>
<dbReference type="AlphaFoldDB" id="A0A081BN22"/>
<dbReference type="HOGENOM" id="CLU_1029199_0_0_0"/>
<keyword evidence="3" id="KW-1185">Reference proteome</keyword>